<dbReference type="AlphaFoldDB" id="A0A062VAH1"/>
<evidence type="ECO:0000313" key="2">
    <source>
        <dbReference type="Proteomes" id="UP000027153"/>
    </source>
</evidence>
<evidence type="ECO:0000313" key="1">
    <source>
        <dbReference type="EMBL" id="KCZ73478.1"/>
    </source>
</evidence>
<organism evidence="1 2">
    <name type="scientific">Candidatus Methanoperedens nitratireducens</name>
    <dbReference type="NCBI Taxonomy" id="1392998"/>
    <lineage>
        <taxon>Archaea</taxon>
        <taxon>Methanobacteriati</taxon>
        <taxon>Methanobacteriota</taxon>
        <taxon>Stenosarchaea group</taxon>
        <taxon>Methanomicrobia</taxon>
        <taxon>Methanosarcinales</taxon>
        <taxon>ANME-2 cluster</taxon>
        <taxon>Candidatus Methanoperedentaceae</taxon>
        <taxon>Candidatus Methanoperedens</taxon>
    </lineage>
</organism>
<dbReference type="PATRIC" id="fig|1392998.3.peg.149"/>
<reference evidence="1 2" key="1">
    <citation type="journal article" date="2013" name="Nature">
        <title>Anaerobic oxidation of methane coupled to nitrate reduction in a novel archaeal lineage.</title>
        <authorList>
            <person name="Haroon M.F."/>
            <person name="Hu S."/>
            <person name="Shi Y."/>
            <person name="Imelfort M."/>
            <person name="Keller J."/>
            <person name="Hugenholtz P."/>
            <person name="Yuan Z."/>
            <person name="Tyson G.W."/>
        </authorList>
    </citation>
    <scope>NUCLEOTIDE SEQUENCE [LARGE SCALE GENOMIC DNA]</scope>
    <source>
        <strain evidence="1 2">ANME-2d</strain>
    </source>
</reference>
<dbReference type="Proteomes" id="UP000027153">
    <property type="component" value="Unassembled WGS sequence"/>
</dbReference>
<gene>
    <name evidence="1" type="ORF">ANME2D_00546</name>
</gene>
<name>A0A062VAH1_9EURY</name>
<dbReference type="EMBL" id="JMIY01000001">
    <property type="protein sequence ID" value="KCZ73478.1"/>
    <property type="molecule type" value="Genomic_DNA"/>
</dbReference>
<keyword evidence="2" id="KW-1185">Reference proteome</keyword>
<protein>
    <submittedName>
        <fullName evidence="1">Uncharacterized protein</fullName>
    </submittedName>
</protein>
<comment type="caution">
    <text evidence="1">The sequence shown here is derived from an EMBL/GenBank/DDBJ whole genome shotgun (WGS) entry which is preliminary data.</text>
</comment>
<sequence length="161" mass="17968">MPRKCTICEHEQKDEINTALVKGEPYRYIAERYGTSATTLVRHKDHLPVELTKAQAAQEVAQADTLLDQVKQLQRKAWELLGKAEAAGDLRTALQGVREAKGCLELLAKLQGELQQEGTINITLAPEWLELRTVILHALEPFPEAKLRLAAALQEVGHDQN</sequence>
<accession>A0A062VAH1</accession>
<proteinExistence type="predicted"/>